<dbReference type="AlphaFoldDB" id="V2VSD6"/>
<dbReference type="EMBL" id="AYEU01000007">
    <property type="protein sequence ID" value="ESK50639.1"/>
    <property type="molecule type" value="Genomic_DNA"/>
</dbReference>
<accession>V2VSD6</accession>
<reference evidence="1 2" key="1">
    <citation type="submission" date="2013-10" db="EMBL/GenBank/DDBJ databases">
        <title>The Genome Sequence of Acinetobacter brisouii CIP 110357.</title>
        <authorList>
            <consortium name="The Broad Institute Genomics Platform"/>
            <consortium name="The Broad Institute Genome Sequencing Center for Infectious Disease"/>
            <person name="Cerqueira G."/>
            <person name="Feldgarden M."/>
            <person name="Courvalin P."/>
            <person name="Grillot-Courvalin C."/>
            <person name="Clermont D."/>
            <person name="Rocha E."/>
            <person name="Yoon E.-J."/>
            <person name="Nemec A."/>
            <person name="Young S.K."/>
            <person name="Zeng Q."/>
            <person name="Gargeya S."/>
            <person name="Fitzgerald M."/>
            <person name="Abouelleil A."/>
            <person name="Alvarado L."/>
            <person name="Berlin A.M."/>
            <person name="Chapman S.B."/>
            <person name="Gainer-Dewar J."/>
            <person name="Goldberg J."/>
            <person name="Gnerre S."/>
            <person name="Griggs A."/>
            <person name="Gujja S."/>
            <person name="Hansen M."/>
            <person name="Howarth C."/>
            <person name="Imamovic A."/>
            <person name="Ireland A."/>
            <person name="Larimer J."/>
            <person name="McCowan C."/>
            <person name="Murphy C."/>
            <person name="Pearson M."/>
            <person name="Poon T.W."/>
            <person name="Priest M."/>
            <person name="Roberts A."/>
            <person name="Saif S."/>
            <person name="Shea T."/>
            <person name="Sykes S."/>
            <person name="Wortman J."/>
            <person name="Nusbaum C."/>
            <person name="Birren B."/>
        </authorList>
    </citation>
    <scope>NUCLEOTIDE SEQUENCE [LARGE SCALE GENOMIC DNA]</scope>
    <source>
        <strain evidence="1 2">CIP 110357</strain>
    </source>
</reference>
<gene>
    <name evidence="1" type="ORF">P255_02627</name>
</gene>
<dbReference type="HOGENOM" id="CLU_3387566_0_0_6"/>
<protein>
    <submittedName>
        <fullName evidence="1">Uncharacterized protein</fullName>
    </submittedName>
</protein>
<proteinExistence type="predicted"/>
<comment type="caution">
    <text evidence="1">The sequence shown here is derived from an EMBL/GenBank/DDBJ whole genome shotgun (WGS) entry which is preliminary data.</text>
</comment>
<evidence type="ECO:0000313" key="1">
    <source>
        <dbReference type="EMBL" id="ESK50639.1"/>
    </source>
</evidence>
<dbReference type="Proteomes" id="UP000018418">
    <property type="component" value="Unassembled WGS sequence"/>
</dbReference>
<organism evidence="1 2">
    <name type="scientific">Acinetobacter brisouii CIP 110357</name>
    <dbReference type="NCBI Taxonomy" id="1341683"/>
    <lineage>
        <taxon>Bacteria</taxon>
        <taxon>Pseudomonadati</taxon>
        <taxon>Pseudomonadota</taxon>
        <taxon>Gammaproteobacteria</taxon>
        <taxon>Moraxellales</taxon>
        <taxon>Moraxellaceae</taxon>
        <taxon>Acinetobacter</taxon>
    </lineage>
</organism>
<keyword evidence="2" id="KW-1185">Reference proteome</keyword>
<evidence type="ECO:0000313" key="2">
    <source>
        <dbReference type="Proteomes" id="UP000018418"/>
    </source>
</evidence>
<name>V2VSD6_9GAMM</name>
<sequence length="32" mass="3678">MILEKGLNFQTFFNATAELLHHFNSLLLAQCL</sequence>